<dbReference type="InterPro" id="IPR036170">
    <property type="entry name" value="YezG-like_sf"/>
</dbReference>
<dbReference type="SUPFAM" id="SSF160424">
    <property type="entry name" value="BH3703-like"/>
    <property type="match status" value="1"/>
</dbReference>
<name>A0ABX8CSN9_9NOCA</name>
<accession>A0ABX8CSN9</accession>
<evidence type="ECO:0000313" key="2">
    <source>
        <dbReference type="EMBL" id="QVI21894.1"/>
    </source>
</evidence>
<keyword evidence="3" id="KW-1185">Reference proteome</keyword>
<dbReference type="Proteomes" id="UP000683310">
    <property type="component" value="Chromosome"/>
</dbReference>
<organism evidence="2 3">
    <name type="scientific">Nocardia tengchongensis</name>
    <dbReference type="NCBI Taxonomy" id="2055889"/>
    <lineage>
        <taxon>Bacteria</taxon>
        <taxon>Bacillati</taxon>
        <taxon>Actinomycetota</taxon>
        <taxon>Actinomycetes</taxon>
        <taxon>Mycobacteriales</taxon>
        <taxon>Nocardiaceae</taxon>
        <taxon>Nocardia</taxon>
    </lineage>
</organism>
<evidence type="ECO:0000313" key="3">
    <source>
        <dbReference type="Proteomes" id="UP000683310"/>
    </source>
</evidence>
<dbReference type="EMBL" id="CP074371">
    <property type="protein sequence ID" value="QVI21894.1"/>
    <property type="molecule type" value="Genomic_DNA"/>
</dbReference>
<feature type="region of interest" description="Disordered" evidence="1">
    <location>
        <begin position="31"/>
        <end position="53"/>
    </location>
</feature>
<reference evidence="2 3" key="1">
    <citation type="submission" date="2021-04" db="EMBL/GenBank/DDBJ databases">
        <title>Nocardia tengchongensis.</title>
        <authorList>
            <person name="Zhuang k."/>
            <person name="Ran Y."/>
            <person name="Li W."/>
        </authorList>
    </citation>
    <scope>NUCLEOTIDE SEQUENCE [LARGE SCALE GENOMIC DNA]</scope>
    <source>
        <strain evidence="2 3">CFH S0057</strain>
    </source>
</reference>
<evidence type="ECO:0000256" key="1">
    <source>
        <dbReference type="SAM" id="MobiDB-lite"/>
    </source>
</evidence>
<proteinExistence type="predicted"/>
<gene>
    <name evidence="2" type="ORF">KHQ06_01655</name>
</gene>
<protein>
    <submittedName>
        <fullName evidence="2">Uncharacterized protein</fullName>
    </submittedName>
</protein>
<sequence length="205" mass="23931">MSQEEVDRIARKVMQNYWGKKGDGWIRSRVPGHARGYQTHPHDRLGHRRSSRQEREARADMILDWVAGRLLDSVDGDCSRAELQVAMAADLQDIKYSTFNRDGSAQLREIPQEIFQAFPDLRDLRFEDGLGTWFSLRIQVDPPEDYRATFNFTVDPMWQPSIPAEKYMEDLQLYPRLDGEIPCWLEDKINPNSPRPEISPVRSRK</sequence>